<feature type="binding site" evidence="9">
    <location>
        <position position="201"/>
    </location>
    <ligand>
        <name>NAD(+)</name>
        <dbReference type="ChEBI" id="CHEBI:57540"/>
    </ligand>
</feature>
<proteinExistence type="inferred from homology"/>
<evidence type="ECO:0000313" key="14">
    <source>
        <dbReference type="Proteomes" id="UP000644875"/>
    </source>
</evidence>
<sequence>MIIGVPKEIKIHENRVGLTPAGVLSLKQNGHEVLIETNAGLGSGFTNEEYIEQGAKIVDSAEEAWDVDLVIKVKEPLKEEYAFFKEGLILFTYLHLAPAPELTKALLDSNIIAIAYETVEKEGLLPLLNPMSEVAGRMAVQIGTHYLTKINDGLGILIGGVPGVKKGKVVIIGGGVVGTNAAQMAVGLGADVTILDVNPKRLAELNTQFGNSIQTLMSNPLNIAKEVKEADLLIGAVLIPGARAPKLVTSDMISSMKKGSVVIDVAVDQGGIIETADHSTTHDEPVYVVNAVTHYAVANMPGAVPRTSTIALTNVTLPYAIEIANKGVEQAIKDNKALYKGVNIYRGLLTNESVAKSLDLFYSELKL</sequence>
<dbReference type="InterPro" id="IPR008143">
    <property type="entry name" value="Ala_DH/PNT_CS2"/>
</dbReference>
<feature type="binding site" evidence="9">
    <location>
        <begin position="237"/>
        <end position="238"/>
    </location>
    <ligand>
        <name>NAD(+)</name>
        <dbReference type="ChEBI" id="CHEBI:57540"/>
    </ligand>
</feature>
<organism evidence="13 14">
    <name type="scientific">Streptococcus zalophi</name>
    <dbReference type="NCBI Taxonomy" id="640031"/>
    <lineage>
        <taxon>Bacteria</taxon>
        <taxon>Bacillati</taxon>
        <taxon>Bacillota</taxon>
        <taxon>Bacilli</taxon>
        <taxon>Lactobacillales</taxon>
        <taxon>Streptococcaceae</taxon>
        <taxon>Streptococcus</taxon>
    </lineage>
</organism>
<keyword evidence="9" id="KW-0547">Nucleotide-binding</keyword>
<gene>
    <name evidence="13" type="primary">ald</name>
    <name evidence="13" type="ORF">JHK64_01875</name>
</gene>
<evidence type="ECO:0000256" key="5">
    <source>
        <dbReference type="ARBA" id="ARBA00023027"/>
    </source>
</evidence>
<evidence type="ECO:0000259" key="12">
    <source>
        <dbReference type="SMART" id="SM01003"/>
    </source>
</evidence>
<dbReference type="AlphaFoldDB" id="A0A934UD39"/>
<dbReference type="InterPro" id="IPR007698">
    <property type="entry name" value="AlaDH/PNT_NAD(H)-bd"/>
</dbReference>
<keyword evidence="5 6" id="KW-0520">NAD</keyword>
<feature type="binding site" evidence="8">
    <location>
        <position position="15"/>
    </location>
    <ligand>
        <name>substrate</name>
    </ligand>
</feature>
<dbReference type="InterPro" id="IPR008141">
    <property type="entry name" value="Ala_DH"/>
</dbReference>
<dbReference type="Pfam" id="PF01262">
    <property type="entry name" value="AlaDh_PNT_C"/>
    <property type="match status" value="1"/>
</dbReference>
<dbReference type="GO" id="GO:0046872">
    <property type="term" value="F:metal ion binding"/>
    <property type="evidence" value="ECO:0007669"/>
    <property type="project" value="UniProtKB-KW"/>
</dbReference>
<dbReference type="GO" id="GO:0005886">
    <property type="term" value="C:plasma membrane"/>
    <property type="evidence" value="ECO:0007669"/>
    <property type="project" value="TreeGrafter"/>
</dbReference>
<dbReference type="NCBIfam" id="TIGR00518">
    <property type="entry name" value="alaDH"/>
    <property type="match status" value="1"/>
</dbReference>
<feature type="binding site" evidence="9">
    <location>
        <position position="196"/>
    </location>
    <ligand>
        <name>NAD(+)</name>
        <dbReference type="ChEBI" id="CHEBI:57540"/>
    </ligand>
</feature>
<comment type="similarity">
    <text evidence="2 6">Belongs to the AlaDH/PNT family.</text>
</comment>
<protein>
    <recommendedName>
        <fullName evidence="3 6">Alanine dehydrogenase</fullName>
        <ecNumber evidence="3 6">1.4.1.1</ecNumber>
    </recommendedName>
</protein>
<dbReference type="FunFam" id="3.40.50.720:FF:000049">
    <property type="entry name" value="Alanine dehydrogenase"/>
    <property type="match status" value="1"/>
</dbReference>
<evidence type="ECO:0000313" key="13">
    <source>
        <dbReference type="EMBL" id="MBJ8349380.1"/>
    </source>
</evidence>
<evidence type="ECO:0000256" key="10">
    <source>
        <dbReference type="PIRSR" id="PIRSR000183-4"/>
    </source>
</evidence>
<comment type="catalytic activity">
    <reaction evidence="6">
        <text>L-alanine + NAD(+) + H2O = pyruvate + NH4(+) + NADH + H(+)</text>
        <dbReference type="Rhea" id="RHEA:18405"/>
        <dbReference type="ChEBI" id="CHEBI:15361"/>
        <dbReference type="ChEBI" id="CHEBI:15377"/>
        <dbReference type="ChEBI" id="CHEBI:15378"/>
        <dbReference type="ChEBI" id="CHEBI:28938"/>
        <dbReference type="ChEBI" id="CHEBI:57540"/>
        <dbReference type="ChEBI" id="CHEBI:57945"/>
        <dbReference type="ChEBI" id="CHEBI:57972"/>
        <dbReference type="EC" id="1.4.1.1"/>
    </reaction>
</comment>
<dbReference type="PANTHER" id="PTHR42795:SF1">
    <property type="entry name" value="ALANINE DEHYDROGENASE"/>
    <property type="match status" value="1"/>
</dbReference>
<feature type="active site" description="Proton donor/acceptor" evidence="7">
    <location>
        <position position="95"/>
    </location>
</feature>
<comment type="caution">
    <text evidence="13">The sequence shown here is derived from an EMBL/GenBank/DDBJ whole genome shotgun (WGS) entry which is preliminary data.</text>
</comment>
<name>A0A934UD39_9STRE</name>
<keyword evidence="10" id="KW-0479">Metal-binding</keyword>
<feature type="binding site" evidence="9">
    <location>
        <position position="218"/>
    </location>
    <ligand>
        <name>NAD(+)</name>
        <dbReference type="ChEBI" id="CHEBI:57540"/>
    </ligand>
</feature>
<dbReference type="Gene3D" id="3.40.50.720">
    <property type="entry name" value="NAD(P)-binding Rossmann-like Domain"/>
    <property type="match status" value="2"/>
</dbReference>
<feature type="domain" description="Alanine dehydrogenase/pyridine nucleotide transhydrogenase N-terminal" evidence="12">
    <location>
        <begin position="4"/>
        <end position="135"/>
    </location>
</feature>
<evidence type="ECO:0000256" key="1">
    <source>
        <dbReference type="ARBA" id="ARBA00005206"/>
    </source>
</evidence>
<dbReference type="PANTHER" id="PTHR42795">
    <property type="entry name" value="ALANINE DEHYDROGENASE"/>
    <property type="match status" value="1"/>
</dbReference>
<dbReference type="Pfam" id="PF05222">
    <property type="entry name" value="AlaDh_PNT_N"/>
    <property type="match status" value="1"/>
</dbReference>
<evidence type="ECO:0000256" key="7">
    <source>
        <dbReference type="PIRSR" id="PIRSR000183-1"/>
    </source>
</evidence>
<dbReference type="GO" id="GO:0042853">
    <property type="term" value="P:L-alanine catabolic process"/>
    <property type="evidence" value="ECO:0007669"/>
    <property type="project" value="InterPro"/>
</dbReference>
<evidence type="ECO:0000259" key="11">
    <source>
        <dbReference type="SMART" id="SM01002"/>
    </source>
</evidence>
<dbReference type="InterPro" id="IPR036291">
    <property type="entry name" value="NAD(P)-bd_dom_sf"/>
</dbReference>
<keyword evidence="14" id="KW-1185">Reference proteome</keyword>
<accession>A0A934UD39</accession>
<dbReference type="PROSITE" id="PS00837">
    <property type="entry name" value="ALADH_PNT_2"/>
    <property type="match status" value="1"/>
</dbReference>
<dbReference type="PIRSF" id="PIRSF000183">
    <property type="entry name" value="Alanine_dh"/>
    <property type="match status" value="1"/>
</dbReference>
<evidence type="ECO:0000256" key="4">
    <source>
        <dbReference type="ARBA" id="ARBA00023002"/>
    </source>
</evidence>
<dbReference type="Proteomes" id="UP000644875">
    <property type="component" value="Unassembled WGS sequence"/>
</dbReference>
<dbReference type="CDD" id="cd05305">
    <property type="entry name" value="L-AlaDH"/>
    <property type="match status" value="1"/>
</dbReference>
<feature type="active site" description="Proton donor/acceptor" evidence="7">
    <location>
        <position position="268"/>
    </location>
</feature>
<evidence type="ECO:0000256" key="2">
    <source>
        <dbReference type="ARBA" id="ARBA00005689"/>
    </source>
</evidence>
<dbReference type="InterPro" id="IPR007886">
    <property type="entry name" value="AlaDH/PNT_N"/>
</dbReference>
<feature type="binding site" evidence="9">
    <location>
        <position position="132"/>
    </location>
    <ligand>
        <name>NAD(+)</name>
        <dbReference type="ChEBI" id="CHEBI:57540"/>
    </ligand>
</feature>
<feature type="domain" description="Alanine dehydrogenase/pyridine nucleotide transhydrogenase NAD(H)-binding" evidence="11">
    <location>
        <begin position="147"/>
        <end position="296"/>
    </location>
</feature>
<dbReference type="RefSeq" id="WP_199567309.1">
    <property type="nucleotide sequence ID" value="NZ_JAENBP010000002.1"/>
</dbReference>
<dbReference type="GO" id="GO:0000286">
    <property type="term" value="F:alanine dehydrogenase activity"/>
    <property type="evidence" value="ECO:0007669"/>
    <property type="project" value="UniProtKB-UniRule"/>
</dbReference>
<keyword evidence="10" id="KW-0460">Magnesium</keyword>
<feature type="binding site" evidence="9">
    <location>
        <begin position="265"/>
        <end position="268"/>
    </location>
    <ligand>
        <name>NAD(+)</name>
        <dbReference type="ChEBI" id="CHEBI:57540"/>
    </ligand>
</feature>
<dbReference type="SMART" id="SM01003">
    <property type="entry name" value="AlaDh_PNT_N"/>
    <property type="match status" value="1"/>
</dbReference>
<evidence type="ECO:0000256" key="8">
    <source>
        <dbReference type="PIRSR" id="PIRSR000183-2"/>
    </source>
</evidence>
<feature type="binding site" evidence="10">
    <location>
        <position position="322"/>
    </location>
    <ligand>
        <name>Mg(2+)</name>
        <dbReference type="ChEBI" id="CHEBI:18420"/>
    </ligand>
</feature>
<dbReference type="GO" id="GO:0000166">
    <property type="term" value="F:nucleotide binding"/>
    <property type="evidence" value="ECO:0007669"/>
    <property type="project" value="UniProtKB-KW"/>
</dbReference>
<evidence type="ECO:0000256" key="3">
    <source>
        <dbReference type="ARBA" id="ARBA00012897"/>
    </source>
</evidence>
<reference evidence="13 14" key="1">
    <citation type="journal article" date="2021" name="Int. J. Syst. Evol. Microbiol.">
        <title>Streptococcus vicugnae sp. nov., isolated from faeces of alpacas (Vicugna pacos) and cattle (Bos taurus), Streptococcus zalophi sp. nov., and Streptococcus pacificus sp. nov., isolated from respiratory tract of California sea lions (Zalophus californianus).</title>
        <authorList>
            <person name="Volokhov D.V."/>
            <person name="Zagorodnyaya T.A."/>
            <person name="Shen Z."/>
            <person name="Blom J."/>
            <person name="Furtak V.A."/>
            <person name="Eisenberg T."/>
            <person name="Fan P."/>
            <person name="Jeong K.C."/>
            <person name="Gao Y."/>
            <person name="Zhang S."/>
            <person name="Amselle M."/>
        </authorList>
    </citation>
    <scope>NUCLEOTIDE SEQUENCE [LARGE SCALE GENOMIC DNA]</scope>
    <source>
        <strain evidence="14">CSL7508-lung</strain>
    </source>
</reference>
<comment type="cofactor">
    <cofactor evidence="10">
        <name>Mg(2+)</name>
        <dbReference type="ChEBI" id="CHEBI:18420"/>
    </cofactor>
    <text evidence="10">Binds 1 Mg(2+) ion per subunit.</text>
</comment>
<dbReference type="EMBL" id="JAENBP010000002">
    <property type="protein sequence ID" value="MBJ8349380.1"/>
    <property type="molecule type" value="Genomic_DNA"/>
</dbReference>
<evidence type="ECO:0000256" key="9">
    <source>
        <dbReference type="PIRSR" id="PIRSR000183-3"/>
    </source>
</evidence>
<dbReference type="SUPFAM" id="SSF52283">
    <property type="entry name" value="Formate/glycerate dehydrogenase catalytic domain-like"/>
    <property type="match status" value="1"/>
</dbReference>
<evidence type="ECO:0000256" key="6">
    <source>
        <dbReference type="PIRNR" id="PIRNR000183"/>
    </source>
</evidence>
<feature type="binding site" evidence="8">
    <location>
        <position position="74"/>
    </location>
    <ligand>
        <name>substrate</name>
    </ligand>
</feature>
<dbReference type="SUPFAM" id="SSF51735">
    <property type="entry name" value="NAD(P)-binding Rossmann-fold domains"/>
    <property type="match status" value="1"/>
</dbReference>
<comment type="pathway">
    <text evidence="1">Amino-acid degradation; L-alanine degradation via dehydrogenase pathway; NH(3) and pyruvate from L-alanine: step 1/1.</text>
</comment>
<keyword evidence="4 6" id="KW-0560">Oxidoreductase</keyword>
<dbReference type="SMART" id="SM01002">
    <property type="entry name" value="AlaDh_PNT_C"/>
    <property type="match status" value="1"/>
</dbReference>
<feature type="binding site" evidence="9">
    <location>
        <begin position="297"/>
        <end position="300"/>
    </location>
    <ligand>
        <name>NAD(+)</name>
        <dbReference type="ChEBI" id="CHEBI:57540"/>
    </ligand>
</feature>
<dbReference type="EC" id="1.4.1.1" evidence="3 6"/>